<comment type="similarity">
    <text evidence="1">Belongs to the complex I 51 kDa subunit family.</text>
</comment>
<dbReference type="Gene3D" id="1.20.1440.230">
    <property type="entry name" value="NADH-ubiquinone oxidoreductase 51kDa subunit, iron-sulphur binding domain"/>
    <property type="match status" value="1"/>
</dbReference>
<dbReference type="GO" id="GO:0051539">
    <property type="term" value="F:4 iron, 4 sulfur cluster binding"/>
    <property type="evidence" value="ECO:0007669"/>
    <property type="project" value="UniProtKB-KW"/>
</dbReference>
<dbReference type="GO" id="GO:0046872">
    <property type="term" value="F:metal ion binding"/>
    <property type="evidence" value="ECO:0007669"/>
    <property type="project" value="UniProtKB-KW"/>
</dbReference>
<evidence type="ECO:0000256" key="2">
    <source>
        <dbReference type="ARBA" id="ARBA00022485"/>
    </source>
</evidence>
<evidence type="ECO:0000313" key="8">
    <source>
        <dbReference type="Proteomes" id="UP000199199"/>
    </source>
</evidence>
<keyword evidence="8" id="KW-1185">Reference proteome</keyword>
<dbReference type="AlphaFoldDB" id="A0A1I6TFH9"/>
<gene>
    <name evidence="7" type="ORF">SAMN04488556_3074</name>
</gene>
<name>A0A1I6TFH9_9EURY</name>
<dbReference type="SUPFAM" id="SSF140490">
    <property type="entry name" value="Nqo1C-terminal domain-like"/>
    <property type="match status" value="1"/>
</dbReference>
<evidence type="ECO:0000256" key="5">
    <source>
        <dbReference type="ARBA" id="ARBA00023014"/>
    </source>
</evidence>
<sequence length="495" mass="51566">MTAIISGNGPVIRISGSDPDQDLLRSVSETDSTVVSVGSTGIAALEPLLVATRAGTTAFYEQCSVERLEAVVSSVDETGDVVSAEPDAVVEHEQNPSSLPTAQLPGLRAGDREVLGACGWRRPTDPADHEAAGGFVDSSPETVLETGATLRGRGWGDICHDDPVGETWRSVRSGDGDKAVVVNAHGNPADALLLSSAPFDVLEGAVALARTVDAERIVVYASADDDRAVEGVREAIENYPDAPIDIDVATGPAAYRAAEPSMAIEAIEGNHRLEARIRPPGLDEVGLFGQPTLVHTPRTVAHLAVALRTGSVPQTRLVTVTSDDTPTATVEVPETETLETAVDAVDVSGTFKAAAVGGTFGGITSDLDVGVGPDALSAADLGTEGVVHLLTDDHCVVEFVGQRTQYAAEENCGRCVPCREGTTQLVGLLRDVYEGEYDTDGIEELTDVLTTSSLCSFGVQAGRPARTALEEFESEFEAHAEGQCPAGSCLDPVEG</sequence>
<accession>A0A1I6TFH9</accession>
<evidence type="ECO:0000313" key="7">
    <source>
        <dbReference type="EMBL" id="SFS87925.1"/>
    </source>
</evidence>
<keyword evidence="3" id="KW-0479">Metal-binding</keyword>
<dbReference type="InterPro" id="IPR019575">
    <property type="entry name" value="Nuop51_4Fe4S-bd"/>
</dbReference>
<dbReference type="Proteomes" id="UP000199199">
    <property type="component" value="Unassembled WGS sequence"/>
</dbReference>
<dbReference type="InterPro" id="IPR037225">
    <property type="entry name" value="Nuo51_FMN-bd_sf"/>
</dbReference>
<dbReference type="SUPFAM" id="SSF142019">
    <property type="entry name" value="Nqo1 FMN-binding domain-like"/>
    <property type="match status" value="1"/>
</dbReference>
<dbReference type="InterPro" id="IPR037207">
    <property type="entry name" value="Nuop51_4Fe4S-bd_sf"/>
</dbReference>
<evidence type="ECO:0000256" key="1">
    <source>
        <dbReference type="ARBA" id="ARBA00007523"/>
    </source>
</evidence>
<dbReference type="Pfam" id="PF01512">
    <property type="entry name" value="Complex1_51K"/>
    <property type="match status" value="1"/>
</dbReference>
<reference evidence="8" key="1">
    <citation type="submission" date="2016-10" db="EMBL/GenBank/DDBJ databases">
        <authorList>
            <person name="Varghese N."/>
            <person name="Submissions S."/>
        </authorList>
    </citation>
    <scope>NUCLEOTIDE SEQUENCE [LARGE SCALE GENOMIC DNA]</scope>
    <source>
        <strain evidence="8">DSM 22427</strain>
    </source>
</reference>
<evidence type="ECO:0000256" key="3">
    <source>
        <dbReference type="ARBA" id="ARBA00022723"/>
    </source>
</evidence>
<dbReference type="EMBL" id="FOZS01000003">
    <property type="protein sequence ID" value="SFS87925.1"/>
    <property type="molecule type" value="Genomic_DNA"/>
</dbReference>
<dbReference type="Gene3D" id="3.40.50.11540">
    <property type="entry name" value="NADH-ubiquinone oxidoreductase 51kDa subunit"/>
    <property type="match status" value="1"/>
</dbReference>
<protein>
    <submittedName>
        <fullName evidence="7">NADH dehydrogenase subunit F</fullName>
    </submittedName>
</protein>
<keyword evidence="4" id="KW-0408">Iron</keyword>
<keyword evidence="5" id="KW-0411">Iron-sulfur</keyword>
<keyword evidence="2" id="KW-0004">4Fe-4S</keyword>
<evidence type="ECO:0000259" key="6">
    <source>
        <dbReference type="SMART" id="SM00928"/>
    </source>
</evidence>
<feature type="domain" description="NADH-ubiquinone oxidoreductase 51kDa subunit iron-sulphur binding" evidence="6">
    <location>
        <begin position="397"/>
        <end position="442"/>
    </location>
</feature>
<dbReference type="PANTHER" id="PTHR43578:SF3">
    <property type="entry name" value="NADH-QUINONE OXIDOREDUCTASE SUBUNIT F"/>
    <property type="match status" value="1"/>
</dbReference>
<proteinExistence type="inferred from homology"/>
<evidence type="ECO:0000256" key="4">
    <source>
        <dbReference type="ARBA" id="ARBA00023004"/>
    </source>
</evidence>
<dbReference type="InterPro" id="IPR011538">
    <property type="entry name" value="Nuo51_FMN-bd"/>
</dbReference>
<organism evidence="7 8">
    <name type="scientific">Halostagnicola kamekurae</name>
    <dbReference type="NCBI Taxonomy" id="619731"/>
    <lineage>
        <taxon>Archaea</taxon>
        <taxon>Methanobacteriati</taxon>
        <taxon>Methanobacteriota</taxon>
        <taxon>Stenosarchaea group</taxon>
        <taxon>Halobacteria</taxon>
        <taxon>Halobacteriales</taxon>
        <taxon>Natrialbaceae</taxon>
        <taxon>Halostagnicola</taxon>
    </lineage>
</organism>
<dbReference type="SMART" id="SM00928">
    <property type="entry name" value="NADH_4Fe-4S"/>
    <property type="match status" value="1"/>
</dbReference>
<dbReference type="Pfam" id="PF10589">
    <property type="entry name" value="NADH_4Fe-4S"/>
    <property type="match status" value="1"/>
</dbReference>
<dbReference type="OrthoDB" id="297477at2157"/>
<dbReference type="PANTHER" id="PTHR43578">
    <property type="entry name" value="NADH-QUINONE OXIDOREDUCTASE SUBUNIT F"/>
    <property type="match status" value="1"/>
</dbReference>